<dbReference type="InterPro" id="IPR011017">
    <property type="entry name" value="TRASH_dom"/>
</dbReference>
<dbReference type="Gene3D" id="1.10.620.20">
    <property type="entry name" value="Ribonucleotide Reductase, subunit A"/>
    <property type="match status" value="1"/>
</dbReference>
<dbReference type="InterPro" id="IPR012348">
    <property type="entry name" value="RNR-like"/>
</dbReference>
<evidence type="ECO:0000313" key="2">
    <source>
        <dbReference type="EMBL" id="MBC8434609.1"/>
    </source>
</evidence>
<accession>A0A8J6NWE1</accession>
<gene>
    <name evidence="2" type="ORF">H8D96_22095</name>
</gene>
<dbReference type="EMBL" id="JACNIG010000468">
    <property type="protein sequence ID" value="MBC8434609.1"/>
    <property type="molecule type" value="Genomic_DNA"/>
</dbReference>
<organism evidence="2 3">
    <name type="scientific">Candidatus Desulfatibia vada</name>
    <dbReference type="NCBI Taxonomy" id="2841696"/>
    <lineage>
        <taxon>Bacteria</taxon>
        <taxon>Pseudomonadati</taxon>
        <taxon>Thermodesulfobacteriota</taxon>
        <taxon>Desulfobacteria</taxon>
        <taxon>Desulfobacterales</taxon>
        <taxon>Desulfobacterales incertae sedis</taxon>
        <taxon>Candidatus Desulfatibia</taxon>
    </lineage>
</organism>
<dbReference type="SMART" id="SM00746">
    <property type="entry name" value="TRASH"/>
    <property type="match status" value="1"/>
</dbReference>
<dbReference type="InterPro" id="IPR009078">
    <property type="entry name" value="Ferritin-like_SF"/>
</dbReference>
<dbReference type="Proteomes" id="UP000605201">
    <property type="component" value="Unassembled WGS sequence"/>
</dbReference>
<dbReference type="GO" id="GO:0016491">
    <property type="term" value="F:oxidoreductase activity"/>
    <property type="evidence" value="ECO:0007669"/>
    <property type="project" value="InterPro"/>
</dbReference>
<feature type="domain" description="TRASH" evidence="1">
    <location>
        <begin position="4"/>
        <end position="42"/>
    </location>
</feature>
<comment type="caution">
    <text evidence="2">The sequence shown here is derived from an EMBL/GenBank/DDBJ whole genome shotgun (WGS) entry which is preliminary data.</text>
</comment>
<evidence type="ECO:0000313" key="3">
    <source>
        <dbReference type="Proteomes" id="UP000605201"/>
    </source>
</evidence>
<protein>
    <submittedName>
        <fullName evidence="2">YHS domain-containing protein</fullName>
    </submittedName>
</protein>
<sequence length="76" mass="8947">MFIDPVCMMDVDSGRLNLMFTYQMRTYYFCAEACRKAFKANPEKYLKLKAPKRKGLWGRYLDRLNKVTGGKAQQCH</sequence>
<name>A0A8J6NWE1_9BACT</name>
<proteinExistence type="predicted"/>
<dbReference type="Pfam" id="PF04945">
    <property type="entry name" value="YHS"/>
    <property type="match status" value="1"/>
</dbReference>
<evidence type="ECO:0000259" key="1">
    <source>
        <dbReference type="SMART" id="SM00746"/>
    </source>
</evidence>
<reference evidence="2 3" key="1">
    <citation type="submission" date="2020-08" db="EMBL/GenBank/DDBJ databases">
        <title>Bridging the membrane lipid divide: bacteria of the FCB group superphylum have the potential to synthesize archaeal ether lipids.</title>
        <authorList>
            <person name="Villanueva L."/>
            <person name="Von Meijenfeldt F.A.B."/>
            <person name="Westbye A.B."/>
            <person name="Yadav S."/>
            <person name="Hopmans E.C."/>
            <person name="Dutilh B.E."/>
            <person name="Sinninghe Damste J.S."/>
        </authorList>
    </citation>
    <scope>NUCLEOTIDE SEQUENCE [LARGE SCALE GENOMIC DNA]</scope>
    <source>
        <strain evidence="2">NIOZ-UU17</strain>
    </source>
</reference>
<dbReference type="SUPFAM" id="SSF47240">
    <property type="entry name" value="Ferritin-like"/>
    <property type="match status" value="1"/>
</dbReference>
<dbReference type="AlphaFoldDB" id="A0A8J6NWE1"/>
<dbReference type="InterPro" id="IPR007029">
    <property type="entry name" value="YHS_dom"/>
</dbReference>